<keyword evidence="5 10" id="KW-0133">Cell shape</keyword>
<dbReference type="Pfam" id="PF04101">
    <property type="entry name" value="Glyco_tran_28_C"/>
    <property type="match status" value="1"/>
</dbReference>
<protein>
    <recommendedName>
        <fullName evidence="10">UDP-N-acetylglucosamine--N-acetylmuramyl-(pentapeptide) pyrophosphoryl-undecaprenol N-acetylglucosamine transferase</fullName>
        <ecNumber evidence="10">2.4.1.227</ecNumber>
    </recommendedName>
    <alternativeName>
        <fullName evidence="10">Undecaprenyl-PP-MurNAc-pentapeptide-UDPGlcNAc GlcNAc transferase</fullName>
    </alternativeName>
</protein>
<keyword evidence="9 10" id="KW-0961">Cell wall biogenesis/degradation</keyword>
<dbReference type="RefSeq" id="WP_171994003.1">
    <property type="nucleotide sequence ID" value="NZ_CP012542.1"/>
</dbReference>
<evidence type="ECO:0000259" key="12">
    <source>
        <dbReference type="Pfam" id="PF04101"/>
    </source>
</evidence>
<feature type="binding site" evidence="10">
    <location>
        <position position="176"/>
    </location>
    <ligand>
        <name>UDP-N-acetyl-alpha-D-glucosamine</name>
        <dbReference type="ChEBI" id="CHEBI:57705"/>
    </ligand>
</feature>
<dbReference type="EC" id="2.4.1.227" evidence="10"/>
<keyword evidence="7 10" id="KW-0472">Membrane</keyword>
<dbReference type="InterPro" id="IPR007235">
    <property type="entry name" value="Glyco_trans_28_C"/>
</dbReference>
<evidence type="ECO:0000256" key="3">
    <source>
        <dbReference type="ARBA" id="ARBA00022676"/>
    </source>
</evidence>
<feature type="domain" description="Glycosyl transferase family 28 C-terminal" evidence="12">
    <location>
        <begin position="169"/>
        <end position="298"/>
    </location>
</feature>
<dbReference type="Pfam" id="PF03033">
    <property type="entry name" value="Glyco_transf_28"/>
    <property type="match status" value="1"/>
</dbReference>
<evidence type="ECO:0000256" key="4">
    <source>
        <dbReference type="ARBA" id="ARBA00022679"/>
    </source>
</evidence>
<evidence type="ECO:0000256" key="7">
    <source>
        <dbReference type="ARBA" id="ARBA00023136"/>
    </source>
</evidence>
<dbReference type="GO" id="GO:0051301">
    <property type="term" value="P:cell division"/>
    <property type="evidence" value="ECO:0007669"/>
    <property type="project" value="UniProtKB-KW"/>
</dbReference>
<dbReference type="Gene3D" id="3.40.50.2000">
    <property type="entry name" value="Glycogen Phosphorylase B"/>
    <property type="match status" value="2"/>
</dbReference>
<dbReference type="InterPro" id="IPR006009">
    <property type="entry name" value="GlcNAc_MurG"/>
</dbReference>
<keyword evidence="2 10" id="KW-0132">Cell division</keyword>
<dbReference type="HAMAP" id="MF_00033">
    <property type="entry name" value="MurG"/>
    <property type="match status" value="1"/>
</dbReference>
<dbReference type="PANTHER" id="PTHR21015">
    <property type="entry name" value="UDP-N-ACETYLGLUCOSAMINE--N-ACETYLMURAMYL-(PENTAPEPTIDE) PYROPHOSPHORYL-UNDECAPRENOL N-ACETYLGLUCOSAMINE TRANSFERASE 1"/>
    <property type="match status" value="1"/>
</dbReference>
<sequence>MIAISGGGTGGHLAIARAFCKQLNLLNKKSIFIGSQNGQDKMWFENDENFSKCYFLPSSGVVNKRGLAKLESLLNIIKLAFKCKEIFKQNKIKAVISVGGYSAAPASIAAILCGIPLFIHEQNAVNGRLNSLLKPFANGFYSSYATAPFCYPVDEKFFLLKRQRQELKTILFLGGSQGAKAINELAINIAINLKNMGVKIIHQCGKNSFFELKDRYEKLGLSSDDIKLFDFSQDIELKMHEADLCISRAGASSLWEITANALPAIFIPFPHAASNHQFYNAKFLKDANLAEICLQNGPSVDSDKILKIIKEYDIAKTSKALSGIINLEKTNEIINDIISKGKL</sequence>
<feature type="domain" description="Glycosyltransferase family 28 N-terminal" evidence="11">
    <location>
        <begin position="2"/>
        <end position="140"/>
    </location>
</feature>
<dbReference type="EMBL" id="CP012542">
    <property type="protein sequence ID" value="QCD45199.1"/>
    <property type="molecule type" value="Genomic_DNA"/>
</dbReference>
<keyword evidence="8 10" id="KW-0131">Cell cycle</keyword>
<dbReference type="InterPro" id="IPR004276">
    <property type="entry name" value="GlycoTrans_28_N"/>
</dbReference>
<dbReference type="PANTHER" id="PTHR21015:SF22">
    <property type="entry name" value="GLYCOSYLTRANSFERASE"/>
    <property type="match status" value="1"/>
</dbReference>
<keyword evidence="14" id="KW-1185">Reference proteome</keyword>
<dbReference type="SUPFAM" id="SSF53756">
    <property type="entry name" value="UDP-Glycosyltransferase/glycogen phosphorylase"/>
    <property type="match status" value="1"/>
</dbReference>
<evidence type="ECO:0000256" key="2">
    <source>
        <dbReference type="ARBA" id="ARBA00022618"/>
    </source>
</evidence>
<feature type="binding site" evidence="10">
    <location>
        <begin position="9"/>
        <end position="11"/>
    </location>
    <ligand>
        <name>UDP-N-acetyl-alpha-D-glucosamine</name>
        <dbReference type="ChEBI" id="CHEBI:57705"/>
    </ligand>
</feature>
<feature type="binding site" evidence="10">
    <location>
        <position position="277"/>
    </location>
    <ligand>
        <name>UDP-N-acetyl-alpha-D-glucosamine</name>
        <dbReference type="ChEBI" id="CHEBI:57705"/>
    </ligand>
</feature>
<name>A0A6G5QHW6_9BACT</name>
<evidence type="ECO:0000256" key="9">
    <source>
        <dbReference type="ARBA" id="ARBA00023316"/>
    </source>
</evidence>
<keyword evidence="1 10" id="KW-1003">Cell membrane</keyword>
<dbReference type="GO" id="GO:0005975">
    <property type="term" value="P:carbohydrate metabolic process"/>
    <property type="evidence" value="ECO:0007669"/>
    <property type="project" value="InterPro"/>
</dbReference>
<dbReference type="NCBIfam" id="TIGR01133">
    <property type="entry name" value="murG"/>
    <property type="match status" value="1"/>
</dbReference>
<organism evidence="13 14">
    <name type="scientific">Campylobacter mucosalis CCUG 21559</name>
    <dbReference type="NCBI Taxonomy" id="1032067"/>
    <lineage>
        <taxon>Bacteria</taxon>
        <taxon>Pseudomonadati</taxon>
        <taxon>Campylobacterota</taxon>
        <taxon>Epsilonproteobacteria</taxon>
        <taxon>Campylobacterales</taxon>
        <taxon>Campylobacteraceae</taxon>
        <taxon>Campylobacter</taxon>
    </lineage>
</organism>
<feature type="binding site" evidence="10">
    <location>
        <position position="123"/>
    </location>
    <ligand>
        <name>UDP-N-acetyl-alpha-D-glucosamine</name>
        <dbReference type="ChEBI" id="CHEBI:57705"/>
    </ligand>
</feature>
<evidence type="ECO:0000256" key="8">
    <source>
        <dbReference type="ARBA" id="ARBA00023306"/>
    </source>
</evidence>
<keyword evidence="6 10" id="KW-0573">Peptidoglycan synthesis</keyword>
<accession>A0A6G5QHW6</accession>
<evidence type="ECO:0000256" key="1">
    <source>
        <dbReference type="ARBA" id="ARBA00022475"/>
    </source>
</evidence>
<dbReference type="Proteomes" id="UP000503264">
    <property type="component" value="Chromosome"/>
</dbReference>
<dbReference type="GO" id="GO:0071555">
    <property type="term" value="P:cell wall organization"/>
    <property type="evidence" value="ECO:0007669"/>
    <property type="project" value="UniProtKB-KW"/>
</dbReference>
<dbReference type="GO" id="GO:0008360">
    <property type="term" value="P:regulation of cell shape"/>
    <property type="evidence" value="ECO:0007669"/>
    <property type="project" value="UniProtKB-KW"/>
</dbReference>
<comment type="subcellular location">
    <subcellularLocation>
        <location evidence="10">Cell membrane</location>
        <topology evidence="10">Peripheral membrane protein</topology>
        <orientation evidence="10">Cytoplasmic side</orientation>
    </subcellularLocation>
</comment>
<evidence type="ECO:0000256" key="6">
    <source>
        <dbReference type="ARBA" id="ARBA00022984"/>
    </source>
</evidence>
<dbReference type="GO" id="GO:0050511">
    <property type="term" value="F:undecaprenyldiphospho-muramoylpentapeptide beta-N-acetylglucosaminyltransferase activity"/>
    <property type="evidence" value="ECO:0007669"/>
    <property type="project" value="UniProtKB-UniRule"/>
</dbReference>
<evidence type="ECO:0000256" key="10">
    <source>
        <dbReference type="HAMAP-Rule" id="MF_00033"/>
    </source>
</evidence>
<keyword evidence="4 10" id="KW-0808">Transferase</keyword>
<comment type="function">
    <text evidence="10">Cell wall formation. Catalyzes the transfer of a GlcNAc subunit on undecaprenyl-pyrophosphoryl-MurNAc-pentapeptide (lipid intermediate I) to form undecaprenyl-pyrophosphoryl-MurNAc-(pentapeptide)GlcNAc (lipid intermediate II).</text>
</comment>
<evidence type="ECO:0000313" key="13">
    <source>
        <dbReference type="EMBL" id="QCD45199.1"/>
    </source>
</evidence>
<keyword evidence="3 10" id="KW-0328">Glycosyltransferase</keyword>
<evidence type="ECO:0000259" key="11">
    <source>
        <dbReference type="Pfam" id="PF03033"/>
    </source>
</evidence>
<comment type="caution">
    <text evidence="10">Lacks conserved residue(s) required for the propagation of feature annotation.</text>
</comment>
<proteinExistence type="inferred from homology"/>
<comment type="similarity">
    <text evidence="10">Belongs to the glycosyltransferase 28 family. MurG subfamily.</text>
</comment>
<reference evidence="13 14" key="1">
    <citation type="submission" date="2016-07" db="EMBL/GenBank/DDBJ databases">
        <title>Comparative genomics of the Campylobacter concisus group.</title>
        <authorList>
            <person name="Miller W.G."/>
            <person name="Yee E."/>
            <person name="Chapman M.H."/>
            <person name="Huynh S."/>
            <person name="Bono J.L."/>
            <person name="On S.L.W."/>
            <person name="StLeger J."/>
            <person name="Foster G."/>
            <person name="Parker C.T."/>
        </authorList>
    </citation>
    <scope>NUCLEOTIDE SEQUENCE [LARGE SCALE GENOMIC DNA]</scope>
    <source>
        <strain evidence="13 14">CCUG 21559</strain>
    </source>
</reference>
<dbReference type="GO" id="GO:0009252">
    <property type="term" value="P:peptidoglycan biosynthetic process"/>
    <property type="evidence" value="ECO:0007669"/>
    <property type="project" value="UniProtKB-UniRule"/>
</dbReference>
<comment type="pathway">
    <text evidence="10">Cell wall biogenesis; peptidoglycan biosynthesis.</text>
</comment>
<dbReference type="GO" id="GO:0005886">
    <property type="term" value="C:plasma membrane"/>
    <property type="evidence" value="ECO:0007669"/>
    <property type="project" value="UniProtKB-SubCell"/>
</dbReference>
<evidence type="ECO:0000313" key="14">
    <source>
        <dbReference type="Proteomes" id="UP000503264"/>
    </source>
</evidence>
<dbReference type="AlphaFoldDB" id="A0A6G5QHW6"/>
<evidence type="ECO:0000256" key="5">
    <source>
        <dbReference type="ARBA" id="ARBA00022960"/>
    </source>
</evidence>
<dbReference type="CDD" id="cd03785">
    <property type="entry name" value="GT28_MurG"/>
    <property type="match status" value="1"/>
</dbReference>
<comment type="catalytic activity">
    <reaction evidence="10">
        <text>di-trans,octa-cis-undecaprenyl diphospho-N-acetyl-alpha-D-muramoyl-L-alanyl-D-glutamyl-meso-2,6-diaminopimeloyl-D-alanyl-D-alanine + UDP-N-acetyl-alpha-D-glucosamine = di-trans,octa-cis-undecaprenyl diphospho-[N-acetyl-alpha-D-glucosaminyl-(1-&gt;4)]-N-acetyl-alpha-D-muramoyl-L-alanyl-D-glutamyl-meso-2,6-diaminopimeloyl-D-alanyl-D-alanine + UDP + H(+)</text>
        <dbReference type="Rhea" id="RHEA:31227"/>
        <dbReference type="ChEBI" id="CHEBI:15378"/>
        <dbReference type="ChEBI" id="CHEBI:57705"/>
        <dbReference type="ChEBI" id="CHEBI:58223"/>
        <dbReference type="ChEBI" id="CHEBI:61387"/>
        <dbReference type="ChEBI" id="CHEBI:61388"/>
        <dbReference type="EC" id="2.4.1.227"/>
    </reaction>
</comment>
<dbReference type="UniPathway" id="UPA00219"/>
<gene>
    <name evidence="10 13" type="primary">murG</name>
    <name evidence="13" type="ORF">CMUC_1435</name>
</gene>